<feature type="transmembrane region" description="Helical" evidence="1">
    <location>
        <begin position="6"/>
        <end position="27"/>
    </location>
</feature>
<dbReference type="InterPro" id="IPR038765">
    <property type="entry name" value="Papain-like_cys_pep_sf"/>
</dbReference>
<dbReference type="SUPFAM" id="SSF54001">
    <property type="entry name" value="Cysteine proteinases"/>
    <property type="match status" value="1"/>
</dbReference>
<dbReference type="Pfam" id="PF14402">
    <property type="entry name" value="7TM_transglut"/>
    <property type="match status" value="1"/>
</dbReference>
<feature type="transmembrane region" description="Helical" evidence="1">
    <location>
        <begin position="434"/>
        <end position="453"/>
    </location>
</feature>
<evidence type="ECO:0000313" key="3">
    <source>
        <dbReference type="EMBL" id="QTE23263.1"/>
    </source>
</evidence>
<dbReference type="PANTHER" id="PTHR33490">
    <property type="entry name" value="BLR5614 PROTEIN-RELATED"/>
    <property type="match status" value="1"/>
</dbReference>
<organism evidence="3 4">
    <name type="scientific">Polaribacter cellanae</name>
    <dbReference type="NCBI Taxonomy" id="2818493"/>
    <lineage>
        <taxon>Bacteria</taxon>
        <taxon>Pseudomonadati</taxon>
        <taxon>Bacteroidota</taxon>
        <taxon>Flavobacteriia</taxon>
        <taxon>Flavobacteriales</taxon>
        <taxon>Flavobacteriaceae</taxon>
    </lineage>
</organism>
<keyword evidence="4" id="KW-1185">Reference proteome</keyword>
<dbReference type="PANTHER" id="PTHR33490:SF6">
    <property type="entry name" value="SLL1049 PROTEIN"/>
    <property type="match status" value="1"/>
</dbReference>
<dbReference type="RefSeq" id="WP_208079274.1">
    <property type="nucleotide sequence ID" value="NZ_CP071869.1"/>
</dbReference>
<dbReference type="Pfam" id="PF01841">
    <property type="entry name" value="Transglut_core"/>
    <property type="match status" value="1"/>
</dbReference>
<keyword evidence="1" id="KW-1133">Transmembrane helix</keyword>
<feature type="transmembrane region" description="Helical" evidence="1">
    <location>
        <begin position="465"/>
        <end position="483"/>
    </location>
</feature>
<protein>
    <recommendedName>
        <fullName evidence="2">Transglutaminase-like domain-containing protein</fullName>
    </recommendedName>
</protein>
<evidence type="ECO:0000313" key="4">
    <source>
        <dbReference type="Proteomes" id="UP000663920"/>
    </source>
</evidence>
<name>A0A975H7P1_9FLAO</name>
<dbReference type="SMART" id="SM00460">
    <property type="entry name" value="TGc"/>
    <property type="match status" value="1"/>
</dbReference>
<reference evidence="3 4" key="1">
    <citation type="submission" date="2021-03" db="EMBL/GenBank/DDBJ databases">
        <title>Complete genome of Polaribacter_sp.SM13.</title>
        <authorList>
            <person name="Jeong S.W."/>
            <person name="Bae J.W."/>
        </authorList>
    </citation>
    <scope>NUCLEOTIDE SEQUENCE [LARGE SCALE GENOMIC DNA]</scope>
    <source>
        <strain evidence="3 4">SM13</strain>
    </source>
</reference>
<feature type="domain" description="Transglutaminase-like" evidence="2">
    <location>
        <begin position="201"/>
        <end position="262"/>
    </location>
</feature>
<dbReference type="Gene3D" id="3.10.620.30">
    <property type="match status" value="1"/>
</dbReference>
<dbReference type="KEGG" id="pcea:J3359_03025"/>
<dbReference type="AlphaFoldDB" id="A0A975H7P1"/>
<feature type="transmembrane region" description="Helical" evidence="1">
    <location>
        <begin position="377"/>
        <end position="398"/>
    </location>
</feature>
<gene>
    <name evidence="3" type="ORF">J3359_03025</name>
</gene>
<dbReference type="Proteomes" id="UP000663920">
    <property type="component" value="Chromosome"/>
</dbReference>
<feature type="transmembrane region" description="Helical" evidence="1">
    <location>
        <begin position="410"/>
        <end position="428"/>
    </location>
</feature>
<keyword evidence="1" id="KW-0472">Membrane</keyword>
<dbReference type="InterPro" id="IPR025840">
    <property type="entry name" value="7TM_transglut"/>
</dbReference>
<dbReference type="EMBL" id="CP071869">
    <property type="protein sequence ID" value="QTE23263.1"/>
    <property type="molecule type" value="Genomic_DNA"/>
</dbReference>
<keyword evidence="1" id="KW-0812">Transmembrane</keyword>
<accession>A0A975H7P1</accession>
<feature type="transmembrane region" description="Helical" evidence="1">
    <location>
        <begin position="489"/>
        <end position="515"/>
    </location>
</feature>
<sequence>MLISKSYKLILIIITFLSVGSITYKLLPLSKYIDDFHAENMYHLTQSYYLKNNSNGVFIETYLPVSNDRQRISNYNKQRENKFAENSSDLLPTKKYEGNNVKGIWKTEKNDSYLNIEYKYIFEGKSKTYTIPNTFKPYSNKYDSLLKSDKLIQSNNTEIHKLANSLTKECKNDKEKMHAIFDFVYKMPSAPIITKTDAISALKQNRASCNGKSRLLTALSRTLGYPARIKGGIIMQENQKRTSHAWVEVIIDDKAVPFDALNGHFGFLPANYLELYEGDKSLITRSPGIQFDYNYKIEEKNKIPFLKLSISQINDISPISLGKLIEHKVISVKGLLLLLMLPLGGLVVAFLRNVIGIKTFGVFLPVLIAFSLIETGFVKGILLFVFLILLVGAVTTPFDKLKLLSTPKFVISLTIMVLVMVLGSYLGVSTGASWLTSLTFFPTIILAMSAERFTNLIAEDGFQKATSILFQTLIAVCCCFFLLNNQWVSSILILFPEILMLVIVIAMLLGKYVGFRLTELFRFKKLITIKTRIYA</sequence>
<evidence type="ECO:0000256" key="1">
    <source>
        <dbReference type="SAM" id="Phobius"/>
    </source>
</evidence>
<feature type="transmembrane region" description="Helical" evidence="1">
    <location>
        <begin position="335"/>
        <end position="357"/>
    </location>
</feature>
<proteinExistence type="predicted"/>
<evidence type="ECO:0000259" key="2">
    <source>
        <dbReference type="SMART" id="SM00460"/>
    </source>
</evidence>
<dbReference type="InterPro" id="IPR002931">
    <property type="entry name" value="Transglutaminase-like"/>
</dbReference>